<dbReference type="Pfam" id="PF22253">
    <property type="entry name" value="DUF6948"/>
    <property type="match status" value="1"/>
</dbReference>
<dbReference type="InterPro" id="IPR054226">
    <property type="entry name" value="DUF6948"/>
</dbReference>
<protein>
    <recommendedName>
        <fullName evidence="1">DUF6948 domain-containing protein</fullName>
    </recommendedName>
</protein>
<comment type="caution">
    <text evidence="2">The sequence shown here is derived from an EMBL/GenBank/DDBJ whole genome shotgun (WGS) entry which is preliminary data.</text>
</comment>
<dbReference type="RefSeq" id="WP_237347738.1">
    <property type="nucleotide sequence ID" value="NZ_JABWGX010000048.1"/>
</dbReference>
<accession>A0ABU0LFR8</accession>
<evidence type="ECO:0000313" key="2">
    <source>
        <dbReference type="EMBL" id="MDQ0505985.1"/>
    </source>
</evidence>
<evidence type="ECO:0000259" key="1">
    <source>
        <dbReference type="Pfam" id="PF22253"/>
    </source>
</evidence>
<reference evidence="2 3" key="1">
    <citation type="submission" date="2023-07" db="EMBL/GenBank/DDBJ databases">
        <title>Genomic Encyclopedia of Type Strains, Phase IV (KMG-IV): sequencing the most valuable type-strain genomes for metagenomic binning, comparative biology and taxonomic classification.</title>
        <authorList>
            <person name="Goeker M."/>
        </authorList>
    </citation>
    <scope>NUCLEOTIDE SEQUENCE [LARGE SCALE GENOMIC DNA]</scope>
    <source>
        <strain evidence="2 3">DSM 3770</strain>
    </source>
</reference>
<feature type="domain" description="DUF6948" evidence="1">
    <location>
        <begin position="7"/>
        <end position="88"/>
    </location>
</feature>
<gene>
    <name evidence="2" type="ORF">QOZ94_002789</name>
</gene>
<evidence type="ECO:0000313" key="3">
    <source>
        <dbReference type="Proteomes" id="UP001241747"/>
    </source>
</evidence>
<proteinExistence type="predicted"/>
<keyword evidence="3" id="KW-1185">Reference proteome</keyword>
<organism evidence="2 3">
    <name type="scientific">Xanthobacter agilis</name>
    <dbReference type="NCBI Taxonomy" id="47492"/>
    <lineage>
        <taxon>Bacteria</taxon>
        <taxon>Pseudomonadati</taxon>
        <taxon>Pseudomonadota</taxon>
        <taxon>Alphaproteobacteria</taxon>
        <taxon>Hyphomicrobiales</taxon>
        <taxon>Xanthobacteraceae</taxon>
        <taxon>Xanthobacter</taxon>
    </lineage>
</organism>
<name>A0ABU0LFR8_XANAG</name>
<sequence>MTDATENPVLVTTEYRGVFFGYATDTSGDVIELKRARNCIYWPSGQGGFMGLAAEGPAKGARIGAQADITLRKITAVAPVTEAAVEKWEAAGVYRG</sequence>
<dbReference type="EMBL" id="JAUSVY010000006">
    <property type="protein sequence ID" value="MDQ0505985.1"/>
    <property type="molecule type" value="Genomic_DNA"/>
</dbReference>
<dbReference type="Proteomes" id="UP001241747">
    <property type="component" value="Unassembled WGS sequence"/>
</dbReference>